<proteinExistence type="predicted"/>
<dbReference type="AlphaFoldDB" id="A0AA40JR01"/>
<feature type="non-terminal residue" evidence="1">
    <location>
        <position position="1"/>
    </location>
</feature>
<dbReference type="SUPFAM" id="SSF56672">
    <property type="entry name" value="DNA/RNA polymerases"/>
    <property type="match status" value="1"/>
</dbReference>
<dbReference type="EMBL" id="JXIG01000337">
    <property type="protein sequence ID" value="KIU01452.1"/>
    <property type="molecule type" value="Genomic_DNA"/>
</dbReference>
<reference evidence="1 2" key="1">
    <citation type="submission" date="2015-01" db="EMBL/GenBank/DDBJ databases">
        <title>Characterization of Swiss Staphylococcus aureus strains involved in food poisoning.</title>
        <authorList>
            <person name="Crovadore J."/>
            <person name="Chablais R."/>
            <person name="Tonacini J."/>
            <person name="Schnyder B."/>
            <person name="Lefort F."/>
        </authorList>
    </citation>
    <scope>NUCLEOTIDE SEQUENCE [LARGE SCALE GENOMIC DNA]</scope>
    <source>
        <strain evidence="1 2">SA-120</strain>
    </source>
</reference>
<accession>A0AA40JR01</accession>
<gene>
    <name evidence="1" type="ORF">QU38_01555</name>
</gene>
<feature type="non-terminal residue" evidence="1">
    <location>
        <position position="146"/>
    </location>
</feature>
<evidence type="ECO:0000313" key="2">
    <source>
        <dbReference type="Proteomes" id="UP000032274"/>
    </source>
</evidence>
<name>A0AA40JR01_STAAU</name>
<sequence length="146" mass="15741">SRGEGPRNLEAIVPGLPRPQIHGTLLRGIRSSYQNGLVEVVPGSVHVEPQLVDTVAAIGEMGSIEADGTRAAHCREHLVYRSRIVRHTVANGTEVPSADGLAQLGIERIGQLTQMPRAPLRLRFGPEPGLRLDQALGHALEPLVYL</sequence>
<dbReference type="Proteomes" id="UP000032274">
    <property type="component" value="Unassembled WGS sequence"/>
</dbReference>
<protein>
    <submittedName>
        <fullName evidence="1">Uncharacterized protein</fullName>
    </submittedName>
</protein>
<organism evidence="1 2">
    <name type="scientific">Staphylococcus aureus</name>
    <dbReference type="NCBI Taxonomy" id="1280"/>
    <lineage>
        <taxon>Bacteria</taxon>
        <taxon>Bacillati</taxon>
        <taxon>Bacillota</taxon>
        <taxon>Bacilli</taxon>
        <taxon>Bacillales</taxon>
        <taxon>Staphylococcaceae</taxon>
        <taxon>Staphylococcus</taxon>
    </lineage>
</organism>
<comment type="caution">
    <text evidence="1">The sequence shown here is derived from an EMBL/GenBank/DDBJ whole genome shotgun (WGS) entry which is preliminary data.</text>
</comment>
<evidence type="ECO:0000313" key="1">
    <source>
        <dbReference type="EMBL" id="KIU01452.1"/>
    </source>
</evidence>
<dbReference type="InterPro" id="IPR043502">
    <property type="entry name" value="DNA/RNA_pol_sf"/>
</dbReference>